<dbReference type="Proteomes" id="UP001317705">
    <property type="component" value="Chromosome"/>
</dbReference>
<gene>
    <name evidence="1" type="ORF">GURASL_35630</name>
</gene>
<name>A0ABN6W057_9BACT</name>
<reference evidence="1 2" key="1">
    <citation type="submission" date="2022-12" db="EMBL/GenBank/DDBJ databases">
        <title>Polyphasic characterization of Geotalea uranireducens NIT-SL11 newly isolated from a complex of sewage sludge and microbially reduced graphene oxide.</title>
        <authorList>
            <person name="Xie L."/>
            <person name="Yoshida N."/>
            <person name="Meng L."/>
        </authorList>
    </citation>
    <scope>NUCLEOTIDE SEQUENCE [LARGE SCALE GENOMIC DNA]</scope>
    <source>
        <strain evidence="1 2">NIT-SL11</strain>
    </source>
</reference>
<sequence length="338" mass="37735">MAAFMQRAAGQIARRGVLPLLILGWLAAPARAQEFCALGGILQDTSGGNSSSAWQLEYRQGLGEHFAFGISYLNEGHVPSHHRDGNSAALWARTSLFDRKLSLEAGAGPYFFYDTTKAEAGASFSDDHGWGAIFSLAATWYTDHRWFFQLRNNWVETFTSIDTFSTLVGIGYQLDPPPAPGAIADPEPQPATTTRNELTFFAGQTIVNSFDSQHSTALSLEYRRGLWRYLDWTVAWLHEGDNRLIRRNGIASQLWLVRAFLADRLALGFGGGAYFAIDRYSQSAESQQHDTEEAAAIVTMTGSYRLARHWDLRTSWNRIVTNYDRDTDVILGGIGYRF</sequence>
<dbReference type="RefSeq" id="WP_282000734.1">
    <property type="nucleotide sequence ID" value="NZ_AP027151.1"/>
</dbReference>
<evidence type="ECO:0000313" key="1">
    <source>
        <dbReference type="EMBL" id="BDV44640.1"/>
    </source>
</evidence>
<evidence type="ECO:0000313" key="2">
    <source>
        <dbReference type="Proteomes" id="UP001317705"/>
    </source>
</evidence>
<protein>
    <submittedName>
        <fullName evidence="1">Uncharacterized protein</fullName>
    </submittedName>
</protein>
<keyword evidence="2" id="KW-1185">Reference proteome</keyword>
<dbReference type="EMBL" id="AP027151">
    <property type="protein sequence ID" value="BDV44640.1"/>
    <property type="molecule type" value="Genomic_DNA"/>
</dbReference>
<accession>A0ABN6W057</accession>
<proteinExistence type="predicted"/>
<organism evidence="1 2">
    <name type="scientific">Geotalea uraniireducens</name>
    <dbReference type="NCBI Taxonomy" id="351604"/>
    <lineage>
        <taxon>Bacteria</taxon>
        <taxon>Pseudomonadati</taxon>
        <taxon>Thermodesulfobacteriota</taxon>
        <taxon>Desulfuromonadia</taxon>
        <taxon>Geobacterales</taxon>
        <taxon>Geobacteraceae</taxon>
        <taxon>Geotalea</taxon>
    </lineage>
</organism>